<dbReference type="Proteomes" id="UP001152484">
    <property type="component" value="Unassembled WGS sequence"/>
</dbReference>
<sequence length="148" mass="16149">MSGGKIVSPPNSRLMTGDKFGESKSSVGDEVSITAVQMARPPPEQVGVLAVRGRPQLEGIKNNGAWQVVACSFSLLFIILSSSVSLMLDSLSFVCYTAVVGRFFMPRSKKASKPELIFKSLARLATRSAQSWWSFICLIRGWGTFGLW</sequence>
<comment type="caution">
    <text evidence="2">The sequence shown here is derived from an EMBL/GenBank/DDBJ whole genome shotgun (WGS) entry which is preliminary data.</text>
</comment>
<protein>
    <submittedName>
        <fullName evidence="2">Uncharacterized protein</fullName>
    </submittedName>
</protein>
<reference evidence="2" key="1">
    <citation type="submission" date="2022-07" db="EMBL/GenBank/DDBJ databases">
        <authorList>
            <person name="Macas J."/>
            <person name="Novak P."/>
            <person name="Neumann P."/>
        </authorList>
    </citation>
    <scope>NUCLEOTIDE SEQUENCE</scope>
</reference>
<keyword evidence="3" id="KW-1185">Reference proteome</keyword>
<accession>A0A9P0YYC3</accession>
<dbReference type="EMBL" id="CAMAPE010000013">
    <property type="protein sequence ID" value="CAH9080138.1"/>
    <property type="molecule type" value="Genomic_DNA"/>
</dbReference>
<dbReference type="OrthoDB" id="45007at2759"/>
<proteinExistence type="predicted"/>
<dbReference type="AlphaFoldDB" id="A0A9P0YYC3"/>
<name>A0A9P0YYC3_CUSEU</name>
<feature type="region of interest" description="Disordered" evidence="1">
    <location>
        <begin position="1"/>
        <end position="26"/>
    </location>
</feature>
<evidence type="ECO:0000313" key="3">
    <source>
        <dbReference type="Proteomes" id="UP001152484"/>
    </source>
</evidence>
<organism evidence="2 3">
    <name type="scientific">Cuscuta europaea</name>
    <name type="common">European dodder</name>
    <dbReference type="NCBI Taxonomy" id="41803"/>
    <lineage>
        <taxon>Eukaryota</taxon>
        <taxon>Viridiplantae</taxon>
        <taxon>Streptophyta</taxon>
        <taxon>Embryophyta</taxon>
        <taxon>Tracheophyta</taxon>
        <taxon>Spermatophyta</taxon>
        <taxon>Magnoliopsida</taxon>
        <taxon>eudicotyledons</taxon>
        <taxon>Gunneridae</taxon>
        <taxon>Pentapetalae</taxon>
        <taxon>asterids</taxon>
        <taxon>lamiids</taxon>
        <taxon>Solanales</taxon>
        <taxon>Convolvulaceae</taxon>
        <taxon>Cuscuteae</taxon>
        <taxon>Cuscuta</taxon>
        <taxon>Cuscuta subgen. Cuscuta</taxon>
    </lineage>
</organism>
<evidence type="ECO:0000256" key="1">
    <source>
        <dbReference type="SAM" id="MobiDB-lite"/>
    </source>
</evidence>
<gene>
    <name evidence="2" type="ORF">CEURO_LOCUS7332</name>
</gene>
<evidence type="ECO:0000313" key="2">
    <source>
        <dbReference type="EMBL" id="CAH9080138.1"/>
    </source>
</evidence>